<keyword evidence="2" id="KW-0732">Signal</keyword>
<dbReference type="Proteomes" id="UP001054945">
    <property type="component" value="Unassembled WGS sequence"/>
</dbReference>
<evidence type="ECO:0000256" key="3">
    <source>
        <dbReference type="ARBA" id="ARBA00022737"/>
    </source>
</evidence>
<evidence type="ECO:0000256" key="1">
    <source>
        <dbReference type="ARBA" id="ARBA00022669"/>
    </source>
</evidence>
<feature type="domain" description="Chitin-binding type-2" evidence="7">
    <location>
        <begin position="958"/>
        <end position="1002"/>
    </location>
</feature>
<feature type="region of interest" description="Disordered" evidence="6">
    <location>
        <begin position="94"/>
        <end position="256"/>
    </location>
</feature>
<feature type="compositionally biased region" description="Polar residues" evidence="6">
    <location>
        <begin position="222"/>
        <end position="237"/>
    </location>
</feature>
<feature type="domain" description="Chitin-binding type-2" evidence="7">
    <location>
        <begin position="484"/>
        <end position="530"/>
    </location>
</feature>
<feature type="domain" description="Chitin-binding type-2" evidence="7">
    <location>
        <begin position="1003"/>
        <end position="1057"/>
    </location>
</feature>
<feature type="domain" description="Chitin-binding type-2" evidence="7">
    <location>
        <begin position="410"/>
        <end position="464"/>
    </location>
</feature>
<dbReference type="PANTHER" id="PTHR23301">
    <property type="entry name" value="CHITIN BINDING PERITROPHIN-A"/>
    <property type="match status" value="1"/>
</dbReference>
<dbReference type="Pfam" id="PF01607">
    <property type="entry name" value="CBM_14"/>
    <property type="match status" value="9"/>
</dbReference>
<feature type="compositionally biased region" description="Low complexity" evidence="6">
    <location>
        <begin position="192"/>
        <end position="204"/>
    </location>
</feature>
<dbReference type="GO" id="GO:0005576">
    <property type="term" value="C:extracellular region"/>
    <property type="evidence" value="ECO:0007669"/>
    <property type="project" value="InterPro"/>
</dbReference>
<evidence type="ECO:0000256" key="2">
    <source>
        <dbReference type="ARBA" id="ARBA00022729"/>
    </source>
</evidence>
<dbReference type="InterPro" id="IPR036508">
    <property type="entry name" value="Chitin-bd_dom_sf"/>
</dbReference>
<protein>
    <submittedName>
        <fullName evidence="8">Chitinase 3</fullName>
    </submittedName>
</protein>
<feature type="compositionally biased region" description="Polar residues" evidence="6">
    <location>
        <begin position="177"/>
        <end position="191"/>
    </location>
</feature>
<accession>A0AAV4XV37</accession>
<dbReference type="SUPFAM" id="SSF57625">
    <property type="entry name" value="Invertebrate chitin-binding proteins"/>
    <property type="match status" value="9"/>
</dbReference>
<dbReference type="SMART" id="SM00494">
    <property type="entry name" value="ChtBD2"/>
    <property type="match status" value="9"/>
</dbReference>
<dbReference type="Gene3D" id="2.170.140.10">
    <property type="entry name" value="Chitin binding domain"/>
    <property type="match status" value="9"/>
</dbReference>
<feature type="domain" description="Chitin-binding type-2" evidence="7">
    <location>
        <begin position="1077"/>
        <end position="1132"/>
    </location>
</feature>
<keyword evidence="1" id="KW-0147">Chitin-binding</keyword>
<feature type="region of interest" description="Disordered" evidence="6">
    <location>
        <begin position="831"/>
        <end position="855"/>
    </location>
</feature>
<name>A0AAV4XV37_CAEEX</name>
<feature type="compositionally biased region" description="Low complexity" evidence="6">
    <location>
        <begin position="94"/>
        <end position="176"/>
    </location>
</feature>
<feature type="region of interest" description="Disordered" evidence="6">
    <location>
        <begin position="579"/>
        <end position="598"/>
    </location>
</feature>
<organism evidence="8 9">
    <name type="scientific">Caerostris extrusa</name>
    <name type="common">Bark spider</name>
    <name type="synonym">Caerostris bankana</name>
    <dbReference type="NCBI Taxonomy" id="172846"/>
    <lineage>
        <taxon>Eukaryota</taxon>
        <taxon>Metazoa</taxon>
        <taxon>Ecdysozoa</taxon>
        <taxon>Arthropoda</taxon>
        <taxon>Chelicerata</taxon>
        <taxon>Arachnida</taxon>
        <taxon>Araneae</taxon>
        <taxon>Araneomorphae</taxon>
        <taxon>Entelegynae</taxon>
        <taxon>Araneoidea</taxon>
        <taxon>Araneidae</taxon>
        <taxon>Caerostris</taxon>
    </lineage>
</organism>
<dbReference type="PANTHER" id="PTHR23301:SF0">
    <property type="entry name" value="CHITIN-BINDING TYPE-2 DOMAIN-CONTAINING PROTEIN-RELATED"/>
    <property type="match status" value="1"/>
</dbReference>
<evidence type="ECO:0000256" key="5">
    <source>
        <dbReference type="ARBA" id="ARBA00023180"/>
    </source>
</evidence>
<feature type="domain" description="Chitin-binding type-2" evidence="7">
    <location>
        <begin position="28"/>
        <end position="83"/>
    </location>
</feature>
<comment type="caution">
    <text evidence="8">The sequence shown here is derived from an EMBL/GenBank/DDBJ whole genome shotgun (WGS) entry which is preliminary data.</text>
</comment>
<keyword evidence="4" id="KW-1015">Disulfide bond</keyword>
<sequence>MHSAKIYVFCIVDMRFKGFMKCDDTTGISVCLNPNGFYPNPKDCHTFYQCIKGEPKLSECTGDDHFSPIDEICVYPCLAMCDLTLDCFNDTTDSTESVTSSVSTVTSTETSIVTSKETSSSFETTSTTGHPSTSAKVTSDSSDSTSTTGQTSTSGSSDSTSTTGQSSTSATITSGSFDTTSITGQSSTSAKVTSDSFDTTSVTFEPSTTEKEISSLDDDMTSYLTELTSPDNTTIPDHSSLSYSTSTGSVSFSPETESETIFSKVSSSSTDETDFSTPMLYSTDISDASSVSEDVTGSSLITTTIETISRITGSSMSPLSTTESIQTVPTTVSDDCPESNGIYPYPGDCSSLYVCIQGVKMKLKCDGENHFNPVSMICESPCAAKCDPTLVRCGNCTTTTEPVPSSTVSVLFCKKRDFLPHKWLCQYYFDCSGIFRIKEKCPQGLHFNPTKRVCDIPKIAGCGNASKPLPSPDLYQECSCETCLLPSKHNCLEYFLCLNSTAYRMKCSDGLLFDKKLNTCNLANRVVCDSTTTTAPSTTQYTRTTTYLPYTTEPTTSRPYTTESTTPKIYTTTIEPTTRKPYTTTTAEPTTRKPYTTTTTAEWTTRKPYTTTTTAEWTTHKPYTTTTTAEWTTRKPYTTTTTAEWTTLKPYTTTTTAEWTTRKPYTTTTTADWTTGKPYTTTTKAGWTTGKPYTTTPTKAELTTGKPYTTTTTAEWTTRKPYTTTTTAEWTTGKPYTTTTKAELTTGKPYTTTTKAELTTGKPYTTTTKSDWTTGKPYTTTTKSDWTTGKPYTITTTAEWTTRKPYTTTTTADWTTRKPYTITSTTAKTTTSKPYTTASTTTSKPYTTASTTTSKPYTTASTTSSKPYISTVAPPIVLCPAMNGLFRNAENCSTFLHCSYWLPYIQDCPSGLHFNVEKQECDYPCDAKCDKIYVTCVTTTAPPPTPDPICDCWDCLKPSSESCTKYYECKDGKPVKRNCPRGQTFDAQRSKCDWAHRVNCPHSEICPRRNGLFPYKDDCHKFVHCANGIPYTKVCPPKLNFDPATLRCTYAPDKCETSKSPSVIEGKSKTGTPEDQKWKCPNDFGYYRHAGNCSNFYQCIEGVPSIKQCPTGLFFNSKLGMCDWAAQVNCRVNQGHLQRHCRRFDRKGHCPADRSNKPSPHCDMFYDCRTGDACAKRCPNGLYFNTQTSMCDFPSNVVCKKDDYESYSLKSMGELCYAKKRGHMADPASEKVLLQVPWPNSDALVLLKNRVFNDRKG</sequence>
<feature type="domain" description="Chitin-binding type-2" evidence="7">
    <location>
        <begin position="876"/>
        <end position="931"/>
    </location>
</feature>
<evidence type="ECO:0000313" key="8">
    <source>
        <dbReference type="EMBL" id="GIY98921.1"/>
    </source>
</evidence>
<evidence type="ECO:0000256" key="6">
    <source>
        <dbReference type="SAM" id="MobiDB-lite"/>
    </source>
</evidence>
<reference evidence="8 9" key="1">
    <citation type="submission" date="2021-06" db="EMBL/GenBank/DDBJ databases">
        <title>Caerostris extrusa draft genome.</title>
        <authorList>
            <person name="Kono N."/>
            <person name="Arakawa K."/>
        </authorList>
    </citation>
    <scope>NUCLEOTIDE SEQUENCE [LARGE SCALE GENOMIC DNA]</scope>
</reference>
<feature type="domain" description="Chitin-binding type-2" evidence="7">
    <location>
        <begin position="1147"/>
        <end position="1201"/>
    </location>
</feature>
<feature type="non-terminal residue" evidence="8">
    <location>
        <position position="1257"/>
    </location>
</feature>
<dbReference type="InterPro" id="IPR051940">
    <property type="entry name" value="Chitin_bind-dev_reg"/>
</dbReference>
<gene>
    <name evidence="8" type="ORF">CEXT_48871</name>
</gene>
<evidence type="ECO:0000259" key="7">
    <source>
        <dbReference type="PROSITE" id="PS50940"/>
    </source>
</evidence>
<feature type="compositionally biased region" description="Low complexity" evidence="6">
    <location>
        <begin position="239"/>
        <end position="253"/>
    </location>
</feature>
<dbReference type="EMBL" id="BPLR01000988">
    <property type="protein sequence ID" value="GIY98921.1"/>
    <property type="molecule type" value="Genomic_DNA"/>
</dbReference>
<dbReference type="InterPro" id="IPR002557">
    <property type="entry name" value="Chitin-bd_dom"/>
</dbReference>
<dbReference type="AlphaFoldDB" id="A0AAV4XV37"/>
<keyword evidence="9" id="KW-1185">Reference proteome</keyword>
<keyword evidence="3" id="KW-0677">Repeat</keyword>
<keyword evidence="5" id="KW-0325">Glycoprotein</keyword>
<dbReference type="GO" id="GO:0008061">
    <property type="term" value="F:chitin binding"/>
    <property type="evidence" value="ECO:0007669"/>
    <property type="project" value="UniProtKB-KW"/>
</dbReference>
<dbReference type="PROSITE" id="PS50940">
    <property type="entry name" value="CHIT_BIND_II"/>
    <property type="match status" value="9"/>
</dbReference>
<evidence type="ECO:0000256" key="4">
    <source>
        <dbReference type="ARBA" id="ARBA00023157"/>
    </source>
</evidence>
<evidence type="ECO:0000313" key="9">
    <source>
        <dbReference type="Proteomes" id="UP001054945"/>
    </source>
</evidence>
<feature type="domain" description="Chitin-binding type-2" evidence="7">
    <location>
        <begin position="333"/>
        <end position="388"/>
    </location>
</feature>
<proteinExistence type="predicted"/>